<dbReference type="InterPro" id="IPR010982">
    <property type="entry name" value="Lambda_DNA-bd_dom_sf"/>
</dbReference>
<dbReference type="EMBL" id="CP137640">
    <property type="protein sequence ID" value="WVX83434.1"/>
    <property type="molecule type" value="Genomic_DNA"/>
</dbReference>
<evidence type="ECO:0000259" key="1">
    <source>
        <dbReference type="PROSITE" id="PS50943"/>
    </source>
</evidence>
<name>A0ABZ2CQN8_9BACI</name>
<dbReference type="CDD" id="cd00093">
    <property type="entry name" value="HTH_XRE"/>
    <property type="match status" value="1"/>
</dbReference>
<reference evidence="2 3" key="1">
    <citation type="submission" date="2023-10" db="EMBL/GenBank/DDBJ databases">
        <title>Niallia locisalis sp.nov. isolated from a salt pond sample.</title>
        <authorList>
            <person name="Li X.-J."/>
            <person name="Dong L."/>
        </authorList>
    </citation>
    <scope>NUCLEOTIDE SEQUENCE [LARGE SCALE GENOMIC DNA]</scope>
    <source>
        <strain evidence="2 3">DSM 29761</strain>
    </source>
</reference>
<dbReference type="RefSeq" id="WP_338452318.1">
    <property type="nucleotide sequence ID" value="NZ_CP137640.1"/>
</dbReference>
<keyword evidence="3" id="KW-1185">Reference proteome</keyword>
<proteinExistence type="predicted"/>
<dbReference type="Gene3D" id="1.10.260.40">
    <property type="entry name" value="lambda repressor-like DNA-binding domains"/>
    <property type="match status" value="1"/>
</dbReference>
<organism evidence="2 3">
    <name type="scientific">Niallia oryzisoli</name>
    <dbReference type="NCBI Taxonomy" id="1737571"/>
    <lineage>
        <taxon>Bacteria</taxon>
        <taxon>Bacillati</taxon>
        <taxon>Bacillota</taxon>
        <taxon>Bacilli</taxon>
        <taxon>Bacillales</taxon>
        <taxon>Bacillaceae</taxon>
        <taxon>Niallia</taxon>
    </lineage>
</organism>
<dbReference type="PROSITE" id="PS50943">
    <property type="entry name" value="HTH_CROC1"/>
    <property type="match status" value="1"/>
</dbReference>
<dbReference type="InterPro" id="IPR001387">
    <property type="entry name" value="Cro/C1-type_HTH"/>
</dbReference>
<sequence>MNARQLKLIRLFSGLTQKEFAQEIGVAENTLAKCEASIIEVSTATKAKVLRKYDLSDPEFIEFTKRMTASEKLPE</sequence>
<gene>
    <name evidence="2" type="ORF">R4Z09_10795</name>
</gene>
<evidence type="ECO:0000313" key="2">
    <source>
        <dbReference type="EMBL" id="WVX83434.1"/>
    </source>
</evidence>
<feature type="domain" description="HTH cro/C1-type" evidence="1">
    <location>
        <begin position="6"/>
        <end position="60"/>
    </location>
</feature>
<dbReference type="Proteomes" id="UP001357223">
    <property type="component" value="Chromosome"/>
</dbReference>
<dbReference type="Pfam" id="PF13560">
    <property type="entry name" value="HTH_31"/>
    <property type="match status" value="1"/>
</dbReference>
<evidence type="ECO:0000313" key="3">
    <source>
        <dbReference type="Proteomes" id="UP001357223"/>
    </source>
</evidence>
<protein>
    <submittedName>
        <fullName evidence="2">Helix-turn-helix transcriptional regulator</fullName>
    </submittedName>
</protein>
<accession>A0ABZ2CQN8</accession>
<dbReference type="SUPFAM" id="SSF47413">
    <property type="entry name" value="lambda repressor-like DNA-binding domains"/>
    <property type="match status" value="1"/>
</dbReference>
<dbReference type="SMART" id="SM00530">
    <property type="entry name" value="HTH_XRE"/>
    <property type="match status" value="1"/>
</dbReference>